<sequence>MKIKIGIFIFLLFITACSTDDITSDQIERQRLLVDIESIKRSSIKQALELSGQLLPKNQVPLVTMMPLEVTSVHVEVGQAVDQGDLLISLSDEEASRQLSQAQNVVEELERSLGQAKELNHSIEQNIGNVKELEQQLQNSINRSQKMIAELNHKDSEGSLVDILQATLEVSLKQAEIAQATSQIGTISPVNTLEIEAQISNAKEAVRQAKQALQATKLTAPIAGVVSQLDVSAGQTALPNHSLAVISDLSQMDATFSVNSFQVAKLSPGLSAELTVTGILETFEAEIARVSPVINPQTNAFTIQIPINNESLQLKGGMRVNATINLNTIYKALVIPAEAVLYENGEPYTFVVHDQLATRHKIELGSRDGDLIEVVSGLEEKDQVVTVGKDRLTDRAEITIRSE</sequence>
<protein>
    <submittedName>
        <fullName evidence="6">Efflux RND transporter periplasmic adaptor subunit</fullName>
    </submittedName>
</protein>
<keyword evidence="7" id="KW-1185">Reference proteome</keyword>
<comment type="similarity">
    <text evidence="1">Belongs to the membrane fusion protein (MFP) (TC 8.A.1) family.</text>
</comment>
<evidence type="ECO:0000313" key="7">
    <source>
        <dbReference type="Proteomes" id="UP001589838"/>
    </source>
</evidence>
<evidence type="ECO:0000256" key="2">
    <source>
        <dbReference type="SAM" id="Coils"/>
    </source>
</evidence>
<evidence type="ECO:0000259" key="3">
    <source>
        <dbReference type="Pfam" id="PF25954"/>
    </source>
</evidence>
<evidence type="ECO:0000259" key="5">
    <source>
        <dbReference type="Pfam" id="PF25989"/>
    </source>
</evidence>
<dbReference type="Pfam" id="PF25954">
    <property type="entry name" value="Beta-barrel_RND_2"/>
    <property type="match status" value="1"/>
</dbReference>
<dbReference type="Gene3D" id="2.40.50.100">
    <property type="match status" value="1"/>
</dbReference>
<evidence type="ECO:0000313" key="6">
    <source>
        <dbReference type="EMBL" id="MFC0469544.1"/>
    </source>
</evidence>
<dbReference type="InterPro" id="IPR006143">
    <property type="entry name" value="RND_pump_MFP"/>
</dbReference>
<dbReference type="Gene3D" id="2.40.420.20">
    <property type="match status" value="1"/>
</dbReference>
<dbReference type="Gene3D" id="2.40.30.170">
    <property type="match status" value="1"/>
</dbReference>
<accession>A0ABV6K8F8</accession>
<dbReference type="PROSITE" id="PS51257">
    <property type="entry name" value="PROKAR_LIPOPROTEIN"/>
    <property type="match status" value="1"/>
</dbReference>
<name>A0ABV6K8F8_9BACI</name>
<dbReference type="InterPro" id="IPR058637">
    <property type="entry name" value="YknX-like_C"/>
</dbReference>
<evidence type="ECO:0000256" key="1">
    <source>
        <dbReference type="ARBA" id="ARBA00009477"/>
    </source>
</evidence>
<dbReference type="PANTHER" id="PTHR30469">
    <property type="entry name" value="MULTIDRUG RESISTANCE PROTEIN MDTA"/>
    <property type="match status" value="1"/>
</dbReference>
<reference evidence="6 7" key="1">
    <citation type="submission" date="2024-09" db="EMBL/GenBank/DDBJ databases">
        <authorList>
            <person name="Sun Q."/>
            <person name="Mori K."/>
        </authorList>
    </citation>
    <scope>NUCLEOTIDE SEQUENCE [LARGE SCALE GENOMIC DNA]</scope>
    <source>
        <strain evidence="6 7">NCAIM B.02610</strain>
    </source>
</reference>
<comment type="caution">
    <text evidence="6">The sequence shown here is derived from an EMBL/GenBank/DDBJ whole genome shotgun (WGS) entry which is preliminary data.</text>
</comment>
<dbReference type="Proteomes" id="UP001589838">
    <property type="component" value="Unassembled WGS sequence"/>
</dbReference>
<feature type="coiled-coil region" evidence="2">
    <location>
        <begin position="92"/>
        <end position="154"/>
    </location>
</feature>
<feature type="domain" description="CusB-like beta-barrel" evidence="3">
    <location>
        <begin position="258"/>
        <end position="325"/>
    </location>
</feature>
<dbReference type="SUPFAM" id="SSF111369">
    <property type="entry name" value="HlyD-like secretion proteins"/>
    <property type="match status" value="1"/>
</dbReference>
<dbReference type="InterPro" id="IPR058792">
    <property type="entry name" value="Beta-barrel_RND_2"/>
</dbReference>
<dbReference type="NCBIfam" id="TIGR01730">
    <property type="entry name" value="RND_mfp"/>
    <property type="match status" value="1"/>
</dbReference>
<organism evidence="6 7">
    <name type="scientific">Halalkalibacter kiskunsagensis</name>
    <dbReference type="NCBI Taxonomy" id="1548599"/>
    <lineage>
        <taxon>Bacteria</taxon>
        <taxon>Bacillati</taxon>
        <taxon>Bacillota</taxon>
        <taxon>Bacilli</taxon>
        <taxon>Bacillales</taxon>
        <taxon>Bacillaceae</taxon>
        <taxon>Halalkalibacter</taxon>
    </lineage>
</organism>
<evidence type="ECO:0000259" key="4">
    <source>
        <dbReference type="Pfam" id="PF25973"/>
    </source>
</evidence>
<proteinExistence type="inferred from homology"/>
<dbReference type="InterPro" id="IPR058647">
    <property type="entry name" value="BSH_CzcB-like"/>
</dbReference>
<feature type="domain" description="CzcB-like barrel-sandwich hybrid" evidence="4">
    <location>
        <begin position="69"/>
        <end position="248"/>
    </location>
</feature>
<dbReference type="Pfam" id="PF25973">
    <property type="entry name" value="BSH_CzcB"/>
    <property type="match status" value="1"/>
</dbReference>
<gene>
    <name evidence="6" type="ORF">ACFFHM_03055</name>
</gene>
<keyword evidence="2" id="KW-0175">Coiled coil</keyword>
<dbReference type="Pfam" id="PF25989">
    <property type="entry name" value="YknX_C"/>
    <property type="match status" value="1"/>
</dbReference>
<dbReference type="RefSeq" id="WP_335963443.1">
    <property type="nucleotide sequence ID" value="NZ_JAXBLX010000051.1"/>
</dbReference>
<feature type="coiled-coil region" evidence="2">
    <location>
        <begin position="192"/>
        <end position="219"/>
    </location>
</feature>
<dbReference type="EMBL" id="JBHLUX010000006">
    <property type="protein sequence ID" value="MFC0469544.1"/>
    <property type="molecule type" value="Genomic_DNA"/>
</dbReference>
<dbReference type="PANTHER" id="PTHR30469:SF15">
    <property type="entry name" value="HLYD FAMILY OF SECRETION PROTEINS"/>
    <property type="match status" value="1"/>
</dbReference>
<feature type="domain" description="YknX-like C-terminal permuted SH3-like" evidence="5">
    <location>
        <begin position="332"/>
        <end position="399"/>
    </location>
</feature>